<reference evidence="2" key="2">
    <citation type="submission" date="2024-10" db="UniProtKB">
        <authorList>
            <consortium name="EnsemblProtists"/>
        </authorList>
    </citation>
    <scope>IDENTIFICATION</scope>
</reference>
<dbReference type="PaxDb" id="2903-EOD31265"/>
<protein>
    <submittedName>
        <fullName evidence="2">Uncharacterized protein</fullName>
    </submittedName>
</protein>
<feature type="compositionally biased region" description="Basic residues" evidence="1">
    <location>
        <begin position="106"/>
        <end position="117"/>
    </location>
</feature>
<dbReference type="Proteomes" id="UP000013827">
    <property type="component" value="Unassembled WGS sequence"/>
</dbReference>
<keyword evidence="3" id="KW-1185">Reference proteome</keyword>
<dbReference type="AlphaFoldDB" id="A0A0D3K680"/>
<organism evidence="2 3">
    <name type="scientific">Emiliania huxleyi (strain CCMP1516)</name>
    <dbReference type="NCBI Taxonomy" id="280463"/>
    <lineage>
        <taxon>Eukaryota</taxon>
        <taxon>Haptista</taxon>
        <taxon>Haptophyta</taxon>
        <taxon>Prymnesiophyceae</taxon>
        <taxon>Isochrysidales</taxon>
        <taxon>Noelaerhabdaceae</taxon>
        <taxon>Emiliania</taxon>
    </lineage>
</organism>
<sequence length="246" mass="25934">MEGIAECAGQCLTHAFTSPRVCYGTMAQCTAGIAAQSNWMSVTGHYPLLQDAKPARGYYNTPDDCEAFWHTREEFEGDLVPMPQDHQEAARHADELLAEVEAEKRAKGKKGKKKKKGGGAGGAGPSQETEEGAEAPSEAATAEAAKKAEEERMIRLLEKCHEERIRLGITAESQAAASAEVARAEARAARAEARAALRRADLALEGSETALEEAAAAAEARGAAAAASMARAVAARMAADAAQERP</sequence>
<dbReference type="RefSeq" id="XP_005783694.1">
    <property type="nucleotide sequence ID" value="XM_005783637.1"/>
</dbReference>
<evidence type="ECO:0000256" key="1">
    <source>
        <dbReference type="SAM" id="MobiDB-lite"/>
    </source>
</evidence>
<dbReference type="HOGENOM" id="CLU_1130835_0_0_1"/>
<accession>A0A0D3K680</accession>
<evidence type="ECO:0000313" key="2">
    <source>
        <dbReference type="EnsemblProtists" id="EOD31265"/>
    </source>
</evidence>
<proteinExistence type="predicted"/>
<evidence type="ECO:0000313" key="3">
    <source>
        <dbReference type="Proteomes" id="UP000013827"/>
    </source>
</evidence>
<name>A0A0D3K680_EMIH1</name>
<feature type="region of interest" description="Disordered" evidence="1">
    <location>
        <begin position="103"/>
        <end position="147"/>
    </location>
</feature>
<feature type="compositionally biased region" description="Low complexity" evidence="1">
    <location>
        <begin position="134"/>
        <end position="143"/>
    </location>
</feature>
<reference evidence="3" key="1">
    <citation type="journal article" date="2013" name="Nature">
        <title>Pan genome of the phytoplankton Emiliania underpins its global distribution.</title>
        <authorList>
            <person name="Read B.A."/>
            <person name="Kegel J."/>
            <person name="Klute M.J."/>
            <person name="Kuo A."/>
            <person name="Lefebvre S.C."/>
            <person name="Maumus F."/>
            <person name="Mayer C."/>
            <person name="Miller J."/>
            <person name="Monier A."/>
            <person name="Salamov A."/>
            <person name="Young J."/>
            <person name="Aguilar M."/>
            <person name="Claverie J.M."/>
            <person name="Frickenhaus S."/>
            <person name="Gonzalez K."/>
            <person name="Herman E.K."/>
            <person name="Lin Y.C."/>
            <person name="Napier J."/>
            <person name="Ogata H."/>
            <person name="Sarno A.F."/>
            <person name="Shmutz J."/>
            <person name="Schroeder D."/>
            <person name="de Vargas C."/>
            <person name="Verret F."/>
            <person name="von Dassow P."/>
            <person name="Valentin K."/>
            <person name="Van de Peer Y."/>
            <person name="Wheeler G."/>
            <person name="Dacks J.B."/>
            <person name="Delwiche C.F."/>
            <person name="Dyhrman S.T."/>
            <person name="Glockner G."/>
            <person name="John U."/>
            <person name="Richards T."/>
            <person name="Worden A.Z."/>
            <person name="Zhang X."/>
            <person name="Grigoriev I.V."/>
            <person name="Allen A.E."/>
            <person name="Bidle K."/>
            <person name="Borodovsky M."/>
            <person name="Bowler C."/>
            <person name="Brownlee C."/>
            <person name="Cock J.M."/>
            <person name="Elias M."/>
            <person name="Gladyshev V.N."/>
            <person name="Groth M."/>
            <person name="Guda C."/>
            <person name="Hadaegh A."/>
            <person name="Iglesias-Rodriguez M.D."/>
            <person name="Jenkins J."/>
            <person name="Jones B.M."/>
            <person name="Lawson T."/>
            <person name="Leese F."/>
            <person name="Lindquist E."/>
            <person name="Lobanov A."/>
            <person name="Lomsadze A."/>
            <person name="Malik S.B."/>
            <person name="Marsh M.E."/>
            <person name="Mackinder L."/>
            <person name="Mock T."/>
            <person name="Mueller-Roeber B."/>
            <person name="Pagarete A."/>
            <person name="Parker M."/>
            <person name="Probert I."/>
            <person name="Quesneville H."/>
            <person name="Raines C."/>
            <person name="Rensing S.A."/>
            <person name="Riano-Pachon D.M."/>
            <person name="Richier S."/>
            <person name="Rokitta S."/>
            <person name="Shiraiwa Y."/>
            <person name="Soanes D.M."/>
            <person name="van der Giezen M."/>
            <person name="Wahlund T.M."/>
            <person name="Williams B."/>
            <person name="Wilson W."/>
            <person name="Wolfe G."/>
            <person name="Wurch L.L."/>
        </authorList>
    </citation>
    <scope>NUCLEOTIDE SEQUENCE</scope>
</reference>
<dbReference type="GeneID" id="17276538"/>
<dbReference type="KEGG" id="ehx:EMIHUDRAFT_232228"/>
<dbReference type="EnsemblProtists" id="EOD31265">
    <property type="protein sequence ID" value="EOD31265"/>
    <property type="gene ID" value="EMIHUDRAFT_232228"/>
</dbReference>